<dbReference type="Pfam" id="PF01544">
    <property type="entry name" value="CorA"/>
    <property type="match status" value="1"/>
</dbReference>
<dbReference type="SUPFAM" id="SSF144083">
    <property type="entry name" value="Magnesium transport protein CorA, transmembrane region"/>
    <property type="match status" value="1"/>
</dbReference>
<feature type="region of interest" description="Disordered" evidence="7">
    <location>
        <begin position="1"/>
        <end position="26"/>
    </location>
</feature>
<reference evidence="9 10" key="1">
    <citation type="submission" date="2016-06" db="EMBL/GenBank/DDBJ databases">
        <title>Gene turnover analysis identifies the evolutionary adaptation of the extremophile Acidithiobacillus caldus.</title>
        <authorList>
            <person name="Zhang X."/>
        </authorList>
    </citation>
    <scope>NUCLEOTIDE SEQUENCE [LARGE SCALE GENOMIC DNA]</scope>
    <source>
        <strain evidence="9 10">DX</strain>
    </source>
</reference>
<evidence type="ECO:0000256" key="1">
    <source>
        <dbReference type="ARBA" id="ARBA00004141"/>
    </source>
</evidence>
<dbReference type="InterPro" id="IPR047199">
    <property type="entry name" value="CorA-like"/>
</dbReference>
<dbReference type="GO" id="GO:0016020">
    <property type="term" value="C:membrane"/>
    <property type="evidence" value="ECO:0007669"/>
    <property type="project" value="UniProtKB-SubCell"/>
</dbReference>
<evidence type="ECO:0000256" key="8">
    <source>
        <dbReference type="SAM" id="Phobius"/>
    </source>
</evidence>
<feature type="transmembrane region" description="Helical" evidence="8">
    <location>
        <begin position="259"/>
        <end position="277"/>
    </location>
</feature>
<dbReference type="GO" id="GO:0046873">
    <property type="term" value="F:metal ion transmembrane transporter activity"/>
    <property type="evidence" value="ECO:0007669"/>
    <property type="project" value="InterPro"/>
</dbReference>
<gene>
    <name evidence="9" type="ORF">BAE27_13455</name>
</gene>
<accession>A0A1E7YJM2</accession>
<evidence type="ECO:0000256" key="6">
    <source>
        <dbReference type="SAM" id="Coils"/>
    </source>
</evidence>
<keyword evidence="6" id="KW-0175">Coiled coil</keyword>
<dbReference type="PANTHER" id="PTHR47891:SF2">
    <property type="entry name" value="MAGNESIUM AND COBALT TRANSPORTER"/>
    <property type="match status" value="1"/>
</dbReference>
<comment type="subcellular location">
    <subcellularLocation>
        <location evidence="1">Membrane</location>
        <topology evidence="1">Multi-pass membrane protein</topology>
    </subcellularLocation>
</comment>
<keyword evidence="3 8" id="KW-0812">Transmembrane</keyword>
<dbReference type="PANTHER" id="PTHR47891">
    <property type="entry name" value="TRANSPORTER-RELATED"/>
    <property type="match status" value="1"/>
</dbReference>
<evidence type="ECO:0000256" key="2">
    <source>
        <dbReference type="ARBA" id="ARBA00009765"/>
    </source>
</evidence>
<dbReference type="InterPro" id="IPR045863">
    <property type="entry name" value="CorA_TM1_TM2"/>
</dbReference>
<keyword evidence="4 8" id="KW-1133">Transmembrane helix</keyword>
<feature type="transmembrane region" description="Helical" evidence="8">
    <location>
        <begin position="289"/>
        <end position="309"/>
    </location>
</feature>
<evidence type="ECO:0000256" key="5">
    <source>
        <dbReference type="ARBA" id="ARBA00023136"/>
    </source>
</evidence>
<dbReference type="Proteomes" id="UP000175616">
    <property type="component" value="Unassembled WGS sequence"/>
</dbReference>
<keyword evidence="5 8" id="KW-0472">Membrane</keyword>
<comment type="caution">
    <text evidence="9">The sequence shown here is derived from an EMBL/GenBank/DDBJ whole genome shotgun (WGS) entry which is preliminary data.</text>
</comment>
<dbReference type="RefSeq" id="WP_070114468.1">
    <property type="nucleotide sequence ID" value="NZ_LZYE01000360.1"/>
</dbReference>
<protein>
    <submittedName>
        <fullName evidence="9">Magnesium transporter</fullName>
    </submittedName>
</protein>
<dbReference type="Gene3D" id="3.30.460.20">
    <property type="entry name" value="CorA soluble domain-like"/>
    <property type="match status" value="1"/>
</dbReference>
<dbReference type="EMBL" id="LZYE01000360">
    <property type="protein sequence ID" value="OFC29752.1"/>
    <property type="molecule type" value="Genomic_DNA"/>
</dbReference>
<name>A0A1E7YJM2_9PROT</name>
<evidence type="ECO:0000256" key="4">
    <source>
        <dbReference type="ARBA" id="ARBA00022989"/>
    </source>
</evidence>
<feature type="coiled-coil region" evidence="6">
    <location>
        <begin position="136"/>
        <end position="170"/>
    </location>
</feature>
<evidence type="ECO:0000313" key="9">
    <source>
        <dbReference type="EMBL" id="OFC29752.1"/>
    </source>
</evidence>
<sequence length="315" mass="35905">MQERKHDGLDAGTEIPLSPDPTGKERRWLSISQPEPAELGRLGQQLGVDPGFLGDTLDRHERPSLHREGETTILLLRVPRISPAQPNPSWETVPLGILLQKWQLVTIETRNFGFLEQLRVRLGKRARRIRLREAMAELLQAVAQEYLRSLRQVKKEMDTVEHDLRASQNNDDFYRMVSLQNALTHFAASLRGNIGVLQRLLQMPVFRDDQEDLEDVADALVDLQQAREMAELYAATLTDLLDAYVGVLQNNIANRVKKLTAWTVVLAVSLMSTSLYGMNVPLPWQHWPYITPTLVGGGFLIAAAIYVYFRRHDWI</sequence>
<evidence type="ECO:0000256" key="3">
    <source>
        <dbReference type="ARBA" id="ARBA00022692"/>
    </source>
</evidence>
<dbReference type="InterPro" id="IPR002523">
    <property type="entry name" value="MgTranspt_CorA/ZnTranspt_ZntB"/>
</dbReference>
<dbReference type="AlphaFoldDB" id="A0A1E7YJM2"/>
<evidence type="ECO:0000313" key="10">
    <source>
        <dbReference type="Proteomes" id="UP000175616"/>
    </source>
</evidence>
<dbReference type="SUPFAM" id="SSF143865">
    <property type="entry name" value="CorA soluble domain-like"/>
    <property type="match status" value="1"/>
</dbReference>
<proteinExistence type="inferred from homology"/>
<evidence type="ECO:0000256" key="7">
    <source>
        <dbReference type="SAM" id="MobiDB-lite"/>
    </source>
</evidence>
<dbReference type="Gene3D" id="1.20.58.340">
    <property type="entry name" value="Magnesium transport protein CorA, transmembrane region"/>
    <property type="match status" value="2"/>
</dbReference>
<dbReference type="InterPro" id="IPR045861">
    <property type="entry name" value="CorA_cytoplasmic_dom"/>
</dbReference>
<comment type="similarity">
    <text evidence="2">Belongs to the CorA metal ion transporter (MIT) (TC 1.A.35) family.</text>
</comment>
<dbReference type="CDD" id="cd12827">
    <property type="entry name" value="EcCorA_ZntB-like_u2"/>
    <property type="match status" value="1"/>
</dbReference>
<organism evidence="9 10">
    <name type="scientific">Acidithiobacillus caldus</name>
    <dbReference type="NCBI Taxonomy" id="33059"/>
    <lineage>
        <taxon>Bacteria</taxon>
        <taxon>Pseudomonadati</taxon>
        <taxon>Pseudomonadota</taxon>
        <taxon>Acidithiobacillia</taxon>
        <taxon>Acidithiobacillales</taxon>
        <taxon>Acidithiobacillaceae</taxon>
        <taxon>Acidithiobacillus</taxon>
    </lineage>
</organism>